<feature type="transmembrane region" description="Helical" evidence="6">
    <location>
        <begin position="464"/>
        <end position="483"/>
    </location>
</feature>
<feature type="domain" description="Major facilitator superfamily (MFS) profile" evidence="7">
    <location>
        <begin position="41"/>
        <end position="487"/>
    </location>
</feature>
<feature type="transmembrane region" description="Helical" evidence="6">
    <location>
        <begin position="336"/>
        <end position="353"/>
    </location>
</feature>
<dbReference type="RefSeq" id="WP_211468910.1">
    <property type="nucleotide sequence ID" value="NZ_JAGSXH010000053.1"/>
</dbReference>
<proteinExistence type="predicted"/>
<feature type="transmembrane region" description="Helical" evidence="6">
    <location>
        <begin position="264"/>
        <end position="283"/>
    </location>
</feature>
<feature type="transmembrane region" description="Helical" evidence="6">
    <location>
        <begin position="38"/>
        <end position="63"/>
    </location>
</feature>
<dbReference type="Pfam" id="PF07690">
    <property type="entry name" value="MFS_1"/>
    <property type="match status" value="1"/>
</dbReference>
<dbReference type="PANTHER" id="PTHR23501">
    <property type="entry name" value="MAJOR FACILITATOR SUPERFAMILY"/>
    <property type="match status" value="1"/>
</dbReference>
<feature type="transmembrane region" description="Helical" evidence="6">
    <location>
        <begin position="192"/>
        <end position="214"/>
    </location>
</feature>
<dbReference type="InterPro" id="IPR020846">
    <property type="entry name" value="MFS_dom"/>
</dbReference>
<sequence>MATSVETSGAGAPSPPGVTTGTGTGTGTGTDGLFSPRYLAVTIGIIISVLLTAFEAMAVSTAMPVAVADLHGLPYYSLAFSSYLTLSLLGMVLAGQRSDARGPRLPYLGGIALFGAGLLAAGTATSMAQFVLGRAVQGLGGGMVIVSLFVLVGRAYPERLHSKAFSALASCWVLPGIIGPFVSGLLTERASWRWVFLGVAACIVLPLAFIARALRGLPDLPRPQAATSSGAAPGVDAARLRTVRVRAALTALGAGLFQFGSQRLDWIGALLVPLALALLVYSVPKLLPRGLFRAGRGLPTVVALRGLMAATYFGIEAFIPLMLVQERGLSPMTAGLSLAGAAVSWAFAAWSINRPFLRSRLTQAAVVRLGAGLATVALLGAVAAISPRSPQWTAAAAMFLAAGGMGLIWPNVSVLTLELSEPGDQGANSASLQVADGLGSTLSIAVAGALYHALHTSAAADRPVFVLIYGLFIVVGFAGWLIAPRVRVR</sequence>
<feature type="transmembrane region" description="Helical" evidence="6">
    <location>
        <begin position="430"/>
        <end position="452"/>
    </location>
</feature>
<dbReference type="InterPro" id="IPR011701">
    <property type="entry name" value="MFS"/>
</dbReference>
<keyword evidence="4 6" id="KW-0472">Membrane</keyword>
<accession>A0A8J7WNG6</accession>
<evidence type="ECO:0000256" key="3">
    <source>
        <dbReference type="ARBA" id="ARBA00022989"/>
    </source>
</evidence>
<protein>
    <submittedName>
        <fullName evidence="8">MFS transporter</fullName>
    </submittedName>
</protein>
<evidence type="ECO:0000256" key="6">
    <source>
        <dbReference type="SAM" id="Phobius"/>
    </source>
</evidence>
<feature type="transmembrane region" description="Helical" evidence="6">
    <location>
        <begin position="75"/>
        <end position="93"/>
    </location>
</feature>
<feature type="transmembrane region" description="Helical" evidence="6">
    <location>
        <begin position="392"/>
        <end position="410"/>
    </location>
</feature>
<dbReference type="AlphaFoldDB" id="A0A8J7WNG6"/>
<evidence type="ECO:0000256" key="2">
    <source>
        <dbReference type="ARBA" id="ARBA00022692"/>
    </source>
</evidence>
<name>A0A8J7WNG6_9ACTN</name>
<dbReference type="EMBL" id="JAGSXH010000053">
    <property type="protein sequence ID" value="MBS2964548.1"/>
    <property type="molecule type" value="Genomic_DNA"/>
</dbReference>
<evidence type="ECO:0000256" key="1">
    <source>
        <dbReference type="ARBA" id="ARBA00004651"/>
    </source>
</evidence>
<evidence type="ECO:0000313" key="9">
    <source>
        <dbReference type="Proteomes" id="UP000677913"/>
    </source>
</evidence>
<gene>
    <name evidence="8" type="ORF">KGA66_15945</name>
</gene>
<feature type="transmembrane region" description="Helical" evidence="6">
    <location>
        <begin position="131"/>
        <end position="152"/>
    </location>
</feature>
<dbReference type="GO" id="GO:0005886">
    <property type="term" value="C:plasma membrane"/>
    <property type="evidence" value="ECO:0007669"/>
    <property type="project" value="UniProtKB-SubCell"/>
</dbReference>
<dbReference type="Proteomes" id="UP000677913">
    <property type="component" value="Unassembled WGS sequence"/>
</dbReference>
<comment type="caution">
    <text evidence="8">The sequence shown here is derived from an EMBL/GenBank/DDBJ whole genome shotgun (WGS) entry which is preliminary data.</text>
</comment>
<evidence type="ECO:0000256" key="4">
    <source>
        <dbReference type="ARBA" id="ARBA00023136"/>
    </source>
</evidence>
<dbReference type="PROSITE" id="PS50850">
    <property type="entry name" value="MFS"/>
    <property type="match status" value="1"/>
</dbReference>
<feature type="transmembrane region" description="Helical" evidence="6">
    <location>
        <begin position="365"/>
        <end position="385"/>
    </location>
</feature>
<dbReference type="Gene3D" id="1.20.1250.20">
    <property type="entry name" value="MFS general substrate transporter like domains"/>
    <property type="match status" value="1"/>
</dbReference>
<evidence type="ECO:0000313" key="8">
    <source>
        <dbReference type="EMBL" id="MBS2964548.1"/>
    </source>
</evidence>
<feature type="transmembrane region" description="Helical" evidence="6">
    <location>
        <begin position="105"/>
        <end position="125"/>
    </location>
</feature>
<dbReference type="InterPro" id="IPR036259">
    <property type="entry name" value="MFS_trans_sf"/>
</dbReference>
<keyword evidence="2 6" id="KW-0812">Transmembrane</keyword>
<dbReference type="GO" id="GO:0022857">
    <property type="term" value="F:transmembrane transporter activity"/>
    <property type="evidence" value="ECO:0007669"/>
    <property type="project" value="InterPro"/>
</dbReference>
<comment type="subcellular location">
    <subcellularLocation>
        <location evidence="1">Cell membrane</location>
        <topology evidence="1">Multi-pass membrane protein</topology>
    </subcellularLocation>
</comment>
<dbReference type="SUPFAM" id="SSF103473">
    <property type="entry name" value="MFS general substrate transporter"/>
    <property type="match status" value="1"/>
</dbReference>
<keyword evidence="3 6" id="KW-1133">Transmembrane helix</keyword>
<feature type="region of interest" description="Disordered" evidence="5">
    <location>
        <begin position="1"/>
        <end position="26"/>
    </location>
</feature>
<dbReference type="PANTHER" id="PTHR23501:SF154">
    <property type="entry name" value="MULTIDRUG-EFFLUX TRANSPORTER RV1634-RELATED"/>
    <property type="match status" value="1"/>
</dbReference>
<keyword evidence="9" id="KW-1185">Reference proteome</keyword>
<organism evidence="8 9">
    <name type="scientific">Actinocrinis puniceicyclus</name>
    <dbReference type="NCBI Taxonomy" id="977794"/>
    <lineage>
        <taxon>Bacteria</taxon>
        <taxon>Bacillati</taxon>
        <taxon>Actinomycetota</taxon>
        <taxon>Actinomycetes</taxon>
        <taxon>Catenulisporales</taxon>
        <taxon>Actinospicaceae</taxon>
        <taxon>Actinocrinis</taxon>
    </lineage>
</organism>
<evidence type="ECO:0000259" key="7">
    <source>
        <dbReference type="PROSITE" id="PS50850"/>
    </source>
</evidence>
<feature type="transmembrane region" description="Helical" evidence="6">
    <location>
        <begin position="164"/>
        <end position="186"/>
    </location>
</feature>
<feature type="compositionally biased region" description="Low complexity" evidence="5">
    <location>
        <begin position="7"/>
        <end position="19"/>
    </location>
</feature>
<evidence type="ECO:0000256" key="5">
    <source>
        <dbReference type="SAM" id="MobiDB-lite"/>
    </source>
</evidence>
<reference evidence="8" key="1">
    <citation type="submission" date="2021-04" db="EMBL/GenBank/DDBJ databases">
        <title>Genome based classification of Actinospica acidithermotolerans sp. nov., an actinobacterium isolated from an Indonesian hot spring.</title>
        <authorList>
            <person name="Kusuma A.B."/>
            <person name="Putra K.E."/>
            <person name="Nafisah S."/>
            <person name="Loh J."/>
            <person name="Nouioui I."/>
            <person name="Goodfellow M."/>
        </authorList>
    </citation>
    <scope>NUCLEOTIDE SEQUENCE</scope>
    <source>
        <strain evidence="8">DSM 45618</strain>
    </source>
</reference>
<feature type="transmembrane region" description="Helical" evidence="6">
    <location>
        <begin position="303"/>
        <end position="324"/>
    </location>
</feature>